<dbReference type="EMBL" id="LGLN01000032">
    <property type="protein sequence ID" value="KPC33635.1"/>
    <property type="molecule type" value="Genomic_DNA"/>
</dbReference>
<evidence type="ECO:0000313" key="1">
    <source>
        <dbReference type="EMBL" id="KPC33635.1"/>
    </source>
</evidence>
<dbReference type="AlphaFoldDB" id="A0A0N0XBG8"/>
<evidence type="ECO:0000313" key="2">
    <source>
        <dbReference type="Proteomes" id="UP000037891"/>
    </source>
</evidence>
<proteinExistence type="predicted"/>
<name>A0A0N0XBG8_PSESX</name>
<gene>
    <name evidence="1" type="ORF">ABJ99_0775</name>
</gene>
<reference evidence="1 2" key="2">
    <citation type="submission" date="2015-10" db="EMBL/GenBank/DDBJ databases">
        <title>Comparative genomics and high-throughput reverse genetic screens identify a new phytobacterial MAMP and an Arabidopsis receptor required for immune elicitation.</title>
        <authorList>
            <person name="Mott G.A."/>
            <person name="Thakur S."/>
            <person name="Wang P.W."/>
            <person name="Desveaux D."/>
            <person name="Guttman D.S."/>
        </authorList>
    </citation>
    <scope>NUCLEOTIDE SEQUENCE [LARGE SCALE GENOMIC DNA]</scope>
    <source>
        <strain evidence="1 2">0788_9</strain>
    </source>
</reference>
<accession>A0A0N0XBG8</accession>
<protein>
    <submittedName>
        <fullName evidence="1">Uncharacterized protein</fullName>
    </submittedName>
</protein>
<reference evidence="1 2" key="1">
    <citation type="submission" date="2015-07" db="EMBL/GenBank/DDBJ databases">
        <authorList>
            <person name="Noorani M."/>
        </authorList>
    </citation>
    <scope>NUCLEOTIDE SEQUENCE [LARGE SCALE GENOMIC DNA]</scope>
    <source>
        <strain evidence="1 2">0788_9</strain>
    </source>
</reference>
<dbReference type="Proteomes" id="UP000037891">
    <property type="component" value="Unassembled WGS sequence"/>
</dbReference>
<organism evidence="1 2">
    <name type="scientific">Pseudomonas syringae pv. cilantro</name>
    <dbReference type="NCBI Taxonomy" id="81035"/>
    <lineage>
        <taxon>Bacteria</taxon>
        <taxon>Pseudomonadati</taxon>
        <taxon>Pseudomonadota</taxon>
        <taxon>Gammaproteobacteria</taxon>
        <taxon>Pseudomonadales</taxon>
        <taxon>Pseudomonadaceae</taxon>
        <taxon>Pseudomonas</taxon>
        <taxon>Pseudomonas syringae</taxon>
    </lineage>
</organism>
<comment type="caution">
    <text evidence="1">The sequence shown here is derived from an EMBL/GenBank/DDBJ whole genome shotgun (WGS) entry which is preliminary data.</text>
</comment>
<sequence>MKPPLGTLPAEVIKRATDSTERNVSMRAIACSPFPKKPAAMLFLSGIS</sequence>
<dbReference type="PATRIC" id="fig|81035.3.peg.835"/>